<reference evidence="1" key="2">
    <citation type="submission" date="2021-10" db="EMBL/GenBank/DDBJ databases">
        <title>Phylogenomics reveals ancestral predisposition of the termite-cultivated fungus Termitomyces towards a domesticated lifestyle.</title>
        <authorList>
            <person name="Auxier B."/>
            <person name="Grum-Grzhimaylo A."/>
            <person name="Cardenas M.E."/>
            <person name="Lodge J.D."/>
            <person name="Laessoe T."/>
            <person name="Pedersen O."/>
            <person name="Smith M.E."/>
            <person name="Kuyper T.W."/>
            <person name="Franco-Molano E.A."/>
            <person name="Baroni T.J."/>
            <person name="Aanen D.K."/>
        </authorList>
    </citation>
    <scope>NUCLEOTIDE SEQUENCE</scope>
    <source>
        <strain evidence="1">D49</strain>
    </source>
</reference>
<dbReference type="EMBL" id="JABCKI010001439">
    <property type="protein sequence ID" value="KAG5649178.1"/>
    <property type="molecule type" value="Genomic_DNA"/>
</dbReference>
<name>A0A9P7GFN9_9AGAR</name>
<evidence type="ECO:0000313" key="2">
    <source>
        <dbReference type="Proteomes" id="UP000717328"/>
    </source>
</evidence>
<dbReference type="OrthoDB" id="3235114at2759"/>
<dbReference type="Proteomes" id="UP000717328">
    <property type="component" value="Unassembled WGS sequence"/>
</dbReference>
<comment type="caution">
    <text evidence="1">The sequence shown here is derived from an EMBL/GenBank/DDBJ whole genome shotgun (WGS) entry which is preliminary data.</text>
</comment>
<dbReference type="AlphaFoldDB" id="A0A9P7GFN9"/>
<evidence type="ECO:0000313" key="1">
    <source>
        <dbReference type="EMBL" id="KAG5649178.1"/>
    </source>
</evidence>
<feature type="non-terminal residue" evidence="1">
    <location>
        <position position="252"/>
    </location>
</feature>
<accession>A0A9P7GFN9</accession>
<reference evidence="1" key="1">
    <citation type="submission" date="2021-02" db="EMBL/GenBank/DDBJ databases">
        <authorList>
            <person name="Nieuwenhuis M."/>
            <person name="Van De Peppel L.J.J."/>
        </authorList>
    </citation>
    <scope>NUCLEOTIDE SEQUENCE</scope>
    <source>
        <strain evidence="1">D49</strain>
    </source>
</reference>
<gene>
    <name evidence="1" type="ORF">H0H81_005641</name>
</gene>
<dbReference type="Pfam" id="PF18758">
    <property type="entry name" value="KDZ"/>
    <property type="match status" value="2"/>
</dbReference>
<proteinExistence type="predicted"/>
<organism evidence="1 2">
    <name type="scientific">Sphagnurus paluster</name>
    <dbReference type="NCBI Taxonomy" id="117069"/>
    <lineage>
        <taxon>Eukaryota</taxon>
        <taxon>Fungi</taxon>
        <taxon>Dikarya</taxon>
        <taxon>Basidiomycota</taxon>
        <taxon>Agaricomycotina</taxon>
        <taxon>Agaricomycetes</taxon>
        <taxon>Agaricomycetidae</taxon>
        <taxon>Agaricales</taxon>
        <taxon>Tricholomatineae</taxon>
        <taxon>Lyophyllaceae</taxon>
        <taxon>Sphagnurus</taxon>
    </lineage>
</organism>
<sequence>FLYTLFIAIDANFRLKRKNMSSNNEDPSLSNGWSYFVPKTPFKDFLQKHDKIIPQPSLAGTEIVDFVVSYDIACQWSINLWERMKHYPCELHIDHKGNKFFRFMVPKFHLPVHVMACQTPFSFNFNSNVGRTDGEAPERGWSHINPIAMSTCKMGPGHCRDTIDDHFGDWNWKKTCLMAPLLLRKVKEAVVESKEHRELHAEFEGGLEPELVSVWQAELTAWEADHTKPNPFEKRYKSTVPHKVEHSMSDLL</sequence>
<dbReference type="InterPro" id="IPR040521">
    <property type="entry name" value="KDZ"/>
</dbReference>
<protein>
    <submittedName>
        <fullName evidence="1">Uncharacterized protein</fullName>
    </submittedName>
</protein>
<keyword evidence="2" id="KW-1185">Reference proteome</keyword>